<reference evidence="1 2" key="1">
    <citation type="journal article" date="2022" name="Hortic Res">
        <title>A haplotype resolved chromosomal level avocado genome allows analysis of novel avocado genes.</title>
        <authorList>
            <person name="Nath O."/>
            <person name="Fletcher S.J."/>
            <person name="Hayward A."/>
            <person name="Shaw L.M."/>
            <person name="Masouleh A.K."/>
            <person name="Furtado A."/>
            <person name="Henry R.J."/>
            <person name="Mitter N."/>
        </authorList>
    </citation>
    <scope>NUCLEOTIDE SEQUENCE [LARGE SCALE GENOMIC DNA]</scope>
    <source>
        <strain evidence="2">cv. Hass</strain>
    </source>
</reference>
<dbReference type="Proteomes" id="UP001234297">
    <property type="component" value="Chromosome 1"/>
</dbReference>
<organism evidence="1 2">
    <name type="scientific">Persea americana</name>
    <name type="common">Avocado</name>
    <dbReference type="NCBI Taxonomy" id="3435"/>
    <lineage>
        <taxon>Eukaryota</taxon>
        <taxon>Viridiplantae</taxon>
        <taxon>Streptophyta</taxon>
        <taxon>Embryophyta</taxon>
        <taxon>Tracheophyta</taxon>
        <taxon>Spermatophyta</taxon>
        <taxon>Magnoliopsida</taxon>
        <taxon>Magnoliidae</taxon>
        <taxon>Laurales</taxon>
        <taxon>Lauraceae</taxon>
        <taxon>Persea</taxon>
    </lineage>
</organism>
<gene>
    <name evidence="1" type="ORF">MRB53_002367</name>
</gene>
<accession>A0ACC2MUF0</accession>
<evidence type="ECO:0000313" key="1">
    <source>
        <dbReference type="EMBL" id="KAJ8649344.1"/>
    </source>
</evidence>
<sequence>MIDVKVDTDSNISTTLTISEIVPSLASESWDRFLSKYKKKNVKQKKVKGKEKPPYTPFPPRQPPSKVILCGLLEIPPSMVSSNNLQCIHRVLLLSGIRSPPYN</sequence>
<evidence type="ECO:0000313" key="2">
    <source>
        <dbReference type="Proteomes" id="UP001234297"/>
    </source>
</evidence>
<dbReference type="EMBL" id="CM056809">
    <property type="protein sequence ID" value="KAJ8649344.1"/>
    <property type="molecule type" value="Genomic_DNA"/>
</dbReference>
<comment type="caution">
    <text evidence="1">The sequence shown here is derived from an EMBL/GenBank/DDBJ whole genome shotgun (WGS) entry which is preliminary data.</text>
</comment>
<protein>
    <submittedName>
        <fullName evidence="1">Uncharacterized protein</fullName>
    </submittedName>
</protein>
<keyword evidence="2" id="KW-1185">Reference proteome</keyword>
<name>A0ACC2MUF0_PERAE</name>
<proteinExistence type="predicted"/>